<gene>
    <name evidence="2" type="ORF">QBC41DRAFT_383283</name>
</gene>
<dbReference type="Proteomes" id="UP001174997">
    <property type="component" value="Unassembled WGS sequence"/>
</dbReference>
<evidence type="ECO:0000256" key="1">
    <source>
        <dbReference type="SAM" id="SignalP"/>
    </source>
</evidence>
<dbReference type="AlphaFoldDB" id="A0AA39Z013"/>
<feature type="chain" id="PRO_5041215783" evidence="1">
    <location>
        <begin position="26"/>
        <end position="75"/>
    </location>
</feature>
<reference evidence="2" key="1">
    <citation type="submission" date="2023-06" db="EMBL/GenBank/DDBJ databases">
        <title>Genome-scale phylogeny and comparative genomics of the fungal order Sordariales.</title>
        <authorList>
            <consortium name="Lawrence Berkeley National Laboratory"/>
            <person name="Hensen N."/>
            <person name="Bonometti L."/>
            <person name="Westerberg I."/>
            <person name="Brannstrom I.O."/>
            <person name="Guillou S."/>
            <person name="Cros-Aarteil S."/>
            <person name="Calhoun S."/>
            <person name="Haridas S."/>
            <person name="Kuo A."/>
            <person name="Mondo S."/>
            <person name="Pangilinan J."/>
            <person name="Riley R."/>
            <person name="Labutti K."/>
            <person name="Andreopoulos B."/>
            <person name="Lipzen A."/>
            <person name="Chen C."/>
            <person name="Yanf M."/>
            <person name="Daum C."/>
            <person name="Ng V."/>
            <person name="Clum A."/>
            <person name="Steindorff A."/>
            <person name="Ohm R."/>
            <person name="Martin F."/>
            <person name="Silar P."/>
            <person name="Natvig D."/>
            <person name="Lalanne C."/>
            <person name="Gautier V."/>
            <person name="Ament-Velasquez S.L."/>
            <person name="Kruys A."/>
            <person name="Hutchinson M.I."/>
            <person name="Powell A.J."/>
            <person name="Barry K."/>
            <person name="Miller A.N."/>
            <person name="Grigoriev I.V."/>
            <person name="Debuchy R."/>
            <person name="Gladieux P."/>
            <person name="Thoren M.H."/>
            <person name="Johannesson H."/>
        </authorList>
    </citation>
    <scope>NUCLEOTIDE SEQUENCE</scope>
    <source>
        <strain evidence="2">CBS 307.81</strain>
    </source>
</reference>
<protein>
    <submittedName>
        <fullName evidence="2">Uncharacterized protein</fullName>
    </submittedName>
</protein>
<accession>A0AA39Z013</accession>
<name>A0AA39Z013_9PEZI</name>
<keyword evidence="3" id="KW-1185">Reference proteome</keyword>
<evidence type="ECO:0000313" key="2">
    <source>
        <dbReference type="EMBL" id="KAK0660840.1"/>
    </source>
</evidence>
<comment type="caution">
    <text evidence="2">The sequence shown here is derived from an EMBL/GenBank/DDBJ whole genome shotgun (WGS) entry which is preliminary data.</text>
</comment>
<keyword evidence="1" id="KW-0732">Signal</keyword>
<proteinExistence type="predicted"/>
<dbReference type="EMBL" id="JAULSY010000159">
    <property type="protein sequence ID" value="KAK0660840.1"/>
    <property type="molecule type" value="Genomic_DNA"/>
</dbReference>
<organism evidence="2 3">
    <name type="scientific">Cercophora samala</name>
    <dbReference type="NCBI Taxonomy" id="330535"/>
    <lineage>
        <taxon>Eukaryota</taxon>
        <taxon>Fungi</taxon>
        <taxon>Dikarya</taxon>
        <taxon>Ascomycota</taxon>
        <taxon>Pezizomycotina</taxon>
        <taxon>Sordariomycetes</taxon>
        <taxon>Sordariomycetidae</taxon>
        <taxon>Sordariales</taxon>
        <taxon>Lasiosphaeriaceae</taxon>
        <taxon>Cercophora</taxon>
    </lineage>
</organism>
<feature type="signal peptide" evidence="1">
    <location>
        <begin position="1"/>
        <end position="25"/>
    </location>
</feature>
<sequence>MIFVPSIALKTLLGITIFLPTLAIAAPTKAISATAANSPLEKRVWLSNIDVQEACNQQYGDGVVRFRPTFVQTYT</sequence>
<feature type="non-terminal residue" evidence="2">
    <location>
        <position position="75"/>
    </location>
</feature>
<evidence type="ECO:0000313" key="3">
    <source>
        <dbReference type="Proteomes" id="UP001174997"/>
    </source>
</evidence>